<comment type="caution">
    <text evidence="2">The sequence shown here is derived from an EMBL/GenBank/DDBJ whole genome shotgun (WGS) entry which is preliminary data.</text>
</comment>
<evidence type="ECO:0000256" key="1">
    <source>
        <dbReference type="SAM" id="MobiDB-lite"/>
    </source>
</evidence>
<evidence type="ECO:0000313" key="2">
    <source>
        <dbReference type="EMBL" id="GER83989.1"/>
    </source>
</evidence>
<dbReference type="EMBL" id="BKZV01000003">
    <property type="protein sequence ID" value="GER83989.1"/>
    <property type="molecule type" value="Genomic_DNA"/>
</dbReference>
<organism evidence="2 3">
    <name type="scientific">Thermogemmatispora aurantia</name>
    <dbReference type="NCBI Taxonomy" id="2045279"/>
    <lineage>
        <taxon>Bacteria</taxon>
        <taxon>Bacillati</taxon>
        <taxon>Chloroflexota</taxon>
        <taxon>Ktedonobacteria</taxon>
        <taxon>Thermogemmatisporales</taxon>
        <taxon>Thermogemmatisporaceae</taxon>
        <taxon>Thermogemmatispora</taxon>
    </lineage>
</organism>
<evidence type="ECO:0000313" key="3">
    <source>
        <dbReference type="Proteomes" id="UP000334820"/>
    </source>
</evidence>
<gene>
    <name evidence="2" type="ORF">KTAU_26260</name>
</gene>
<keyword evidence="3" id="KW-1185">Reference proteome</keyword>
<feature type="region of interest" description="Disordered" evidence="1">
    <location>
        <begin position="54"/>
        <end position="76"/>
    </location>
</feature>
<dbReference type="AlphaFoldDB" id="A0A5J4KB60"/>
<reference evidence="2 3" key="1">
    <citation type="journal article" date="2019" name="Int. J. Syst. Evol. Microbiol.">
        <title>Thermogemmatispora aurantia sp. nov. and Thermogemmatispora argillosa sp. nov., within the class Ktedonobacteria, and emended description of the genus Thermogemmatispora.</title>
        <authorList>
            <person name="Zheng Y."/>
            <person name="Wang C.M."/>
            <person name="Sakai Y."/>
            <person name="Abe K."/>
            <person name="Yokota A."/>
            <person name="Yabe S."/>
        </authorList>
    </citation>
    <scope>NUCLEOTIDE SEQUENCE [LARGE SCALE GENOMIC DNA]</scope>
    <source>
        <strain evidence="2 3">A1-2</strain>
    </source>
</reference>
<proteinExistence type="predicted"/>
<sequence length="76" mass="8054">MAVLGRFVVEDPAARAAEAVQGAGAGARNLSLGAIGFDGLPDVLVEAKVPNAADQRENQEWREEQGAPEYPCERAF</sequence>
<accession>A0A5J4KB60</accession>
<dbReference type="Proteomes" id="UP000334820">
    <property type="component" value="Unassembled WGS sequence"/>
</dbReference>
<name>A0A5J4KB60_9CHLR</name>
<protein>
    <submittedName>
        <fullName evidence="2">Uncharacterized protein</fullName>
    </submittedName>
</protein>